<feature type="region of interest" description="Disordered" evidence="1">
    <location>
        <begin position="82"/>
        <end position="194"/>
    </location>
</feature>
<keyword evidence="2" id="KW-0472">Membrane</keyword>
<keyword evidence="2" id="KW-1133">Transmembrane helix</keyword>
<evidence type="ECO:0000256" key="2">
    <source>
        <dbReference type="SAM" id="Phobius"/>
    </source>
</evidence>
<reference evidence="3 4" key="1">
    <citation type="submission" date="2019-03" db="EMBL/GenBank/DDBJ databases">
        <title>Sequencing the genomes of 1000 actinobacteria strains.</title>
        <authorList>
            <person name="Klenk H.-P."/>
        </authorList>
    </citation>
    <scope>NUCLEOTIDE SEQUENCE [LARGE SCALE GENOMIC DNA]</scope>
    <source>
        <strain evidence="3 4">DSM 44969</strain>
    </source>
</reference>
<feature type="transmembrane region" description="Helical" evidence="2">
    <location>
        <begin position="242"/>
        <end position="263"/>
    </location>
</feature>
<organism evidence="3 4">
    <name type="scientific">Pseudonocardia endophytica</name>
    <dbReference type="NCBI Taxonomy" id="401976"/>
    <lineage>
        <taxon>Bacteria</taxon>
        <taxon>Bacillati</taxon>
        <taxon>Actinomycetota</taxon>
        <taxon>Actinomycetes</taxon>
        <taxon>Pseudonocardiales</taxon>
        <taxon>Pseudonocardiaceae</taxon>
        <taxon>Pseudonocardia</taxon>
    </lineage>
</organism>
<dbReference type="AlphaFoldDB" id="A0A4R1HRN6"/>
<feature type="compositionally biased region" description="Low complexity" evidence="1">
    <location>
        <begin position="154"/>
        <end position="168"/>
    </location>
</feature>
<evidence type="ECO:0000313" key="3">
    <source>
        <dbReference type="EMBL" id="TCK25257.1"/>
    </source>
</evidence>
<protein>
    <submittedName>
        <fullName evidence="3">Uncharacterized protein</fullName>
    </submittedName>
</protein>
<dbReference type="Proteomes" id="UP000295560">
    <property type="component" value="Unassembled WGS sequence"/>
</dbReference>
<accession>A0A4R1HRN6</accession>
<sequence>MPDGRPRAAPAGSRRGSAATCRAAGGGAPRRVGRQVLPARRPNGLARRGPAHGGQLPCGCRRPGRYPVRGRRSCRGSVLHLSHARSTRSGQVGSTRAEGPMRAAGSVRSGLAARVRSSRSGARGPGRGDAPVASASRAVPARTVRACAGDARPSRPVARPVRPVARAVDGSSADTERSGGAPADGGWGTAGRVTGGWSAVAHGAGVSRPGRAPVTRRRACLGTPGLRTRARRRAQPTRAERALVGVAVTLCSATVVVVLGLVADLSADAHSAPPAVSTSISR</sequence>
<feature type="region of interest" description="Disordered" evidence="1">
    <location>
        <begin position="1"/>
        <end position="56"/>
    </location>
</feature>
<dbReference type="EMBL" id="SMFZ01000001">
    <property type="protein sequence ID" value="TCK25257.1"/>
    <property type="molecule type" value="Genomic_DNA"/>
</dbReference>
<evidence type="ECO:0000313" key="4">
    <source>
        <dbReference type="Proteomes" id="UP000295560"/>
    </source>
</evidence>
<feature type="compositionally biased region" description="Low complexity" evidence="1">
    <location>
        <begin position="106"/>
        <end position="146"/>
    </location>
</feature>
<keyword evidence="4" id="KW-1185">Reference proteome</keyword>
<evidence type="ECO:0000256" key="1">
    <source>
        <dbReference type="SAM" id="MobiDB-lite"/>
    </source>
</evidence>
<gene>
    <name evidence="3" type="ORF">EV378_1060</name>
</gene>
<feature type="compositionally biased region" description="Low complexity" evidence="1">
    <location>
        <begin position="7"/>
        <end position="23"/>
    </location>
</feature>
<comment type="caution">
    <text evidence="3">The sequence shown here is derived from an EMBL/GenBank/DDBJ whole genome shotgun (WGS) entry which is preliminary data.</text>
</comment>
<keyword evidence="2" id="KW-0812">Transmembrane</keyword>
<proteinExistence type="predicted"/>
<name>A0A4R1HRN6_PSEEN</name>